<dbReference type="InterPro" id="IPR009097">
    <property type="entry name" value="Cyclic_Pdiesterase"/>
</dbReference>
<sequence length="192" mass="20908">MPGSSLWLLPPDDHPLNPLLTSLIQTTSAKFASPHLFIPHVTLTSDIPPSTYASSAQKWLHDLPLPAAKDVAVKLGKLQSEDVFVRKLYSKVDKAGVKEIGAAARMVVEGYADWTKALEWAEESYNPHVSLLYHDCPPVSDKDVAEMEKMVAIVGVSLEGEGELGSWLGGRVVLVETDKPISAWAPIAERTL</sequence>
<keyword evidence="2" id="KW-1185">Reference proteome</keyword>
<evidence type="ECO:0000313" key="2">
    <source>
        <dbReference type="Proteomes" id="UP000799444"/>
    </source>
</evidence>
<dbReference type="Gene3D" id="3.90.1140.10">
    <property type="entry name" value="Cyclic phosphodiesterase"/>
    <property type="match status" value="1"/>
</dbReference>
<accession>A0A9P4QWY3</accession>
<proteinExistence type="predicted"/>
<name>A0A9P4QWY3_9PLEO</name>
<dbReference type="GO" id="GO:0009187">
    <property type="term" value="P:cyclic nucleotide metabolic process"/>
    <property type="evidence" value="ECO:0007669"/>
    <property type="project" value="TreeGrafter"/>
</dbReference>
<dbReference type="AlphaFoldDB" id="A0A9P4QWY3"/>
<dbReference type="OrthoDB" id="514292at2759"/>
<dbReference type="Proteomes" id="UP000799444">
    <property type="component" value="Unassembled WGS sequence"/>
</dbReference>
<dbReference type="Pfam" id="PF07823">
    <property type="entry name" value="CPDase"/>
    <property type="match status" value="1"/>
</dbReference>
<gene>
    <name evidence="1" type="ORF">EJ04DRAFT_464686</name>
</gene>
<comment type="caution">
    <text evidence="1">The sequence shown here is derived from an EMBL/GenBank/DDBJ whole genome shotgun (WGS) entry which is preliminary data.</text>
</comment>
<dbReference type="InterPro" id="IPR012386">
    <property type="entry name" value="Cyclic-nucl_3Pdiesterase"/>
</dbReference>
<reference evidence="1" key="1">
    <citation type="journal article" date="2020" name="Stud. Mycol.">
        <title>101 Dothideomycetes genomes: a test case for predicting lifestyles and emergence of pathogens.</title>
        <authorList>
            <person name="Haridas S."/>
            <person name="Albert R."/>
            <person name="Binder M."/>
            <person name="Bloem J."/>
            <person name="Labutti K."/>
            <person name="Salamov A."/>
            <person name="Andreopoulos B."/>
            <person name="Baker S."/>
            <person name="Barry K."/>
            <person name="Bills G."/>
            <person name="Bluhm B."/>
            <person name="Cannon C."/>
            <person name="Castanera R."/>
            <person name="Culley D."/>
            <person name="Daum C."/>
            <person name="Ezra D."/>
            <person name="Gonzalez J."/>
            <person name="Henrissat B."/>
            <person name="Kuo A."/>
            <person name="Liang C."/>
            <person name="Lipzen A."/>
            <person name="Lutzoni F."/>
            <person name="Magnuson J."/>
            <person name="Mondo S."/>
            <person name="Nolan M."/>
            <person name="Ohm R."/>
            <person name="Pangilinan J."/>
            <person name="Park H.-J."/>
            <person name="Ramirez L."/>
            <person name="Alfaro M."/>
            <person name="Sun H."/>
            <person name="Tritt A."/>
            <person name="Yoshinaga Y."/>
            <person name="Zwiers L.-H."/>
            <person name="Turgeon B."/>
            <person name="Goodwin S."/>
            <person name="Spatafora J."/>
            <person name="Crous P."/>
            <person name="Grigoriev I."/>
        </authorList>
    </citation>
    <scope>NUCLEOTIDE SEQUENCE</scope>
    <source>
        <strain evidence="1">CBS 125425</strain>
    </source>
</reference>
<dbReference type="PANTHER" id="PTHR28141:SF1">
    <property type="entry name" value="2',3'-CYCLIC-NUCLEOTIDE 3'-PHOSPHODIESTERASE"/>
    <property type="match status" value="1"/>
</dbReference>
<evidence type="ECO:0000313" key="1">
    <source>
        <dbReference type="EMBL" id="KAF2735453.1"/>
    </source>
</evidence>
<dbReference type="PANTHER" id="PTHR28141">
    <property type="entry name" value="2',3'-CYCLIC-NUCLEOTIDE 3'-PHOSPHODIESTERASE"/>
    <property type="match status" value="1"/>
</dbReference>
<dbReference type="EMBL" id="ML996135">
    <property type="protein sequence ID" value="KAF2735453.1"/>
    <property type="molecule type" value="Genomic_DNA"/>
</dbReference>
<dbReference type="SUPFAM" id="SSF55144">
    <property type="entry name" value="LigT-like"/>
    <property type="match status" value="1"/>
</dbReference>
<dbReference type="GO" id="GO:0004113">
    <property type="term" value="F:2',3'-cyclic-nucleotide 3'-phosphodiesterase activity"/>
    <property type="evidence" value="ECO:0007669"/>
    <property type="project" value="TreeGrafter"/>
</dbReference>
<protein>
    <submittedName>
        <fullName evidence="1">2, 3 cyclic phosphodiesterase</fullName>
    </submittedName>
</protein>
<organism evidence="1 2">
    <name type="scientific">Polyplosphaeria fusca</name>
    <dbReference type="NCBI Taxonomy" id="682080"/>
    <lineage>
        <taxon>Eukaryota</taxon>
        <taxon>Fungi</taxon>
        <taxon>Dikarya</taxon>
        <taxon>Ascomycota</taxon>
        <taxon>Pezizomycotina</taxon>
        <taxon>Dothideomycetes</taxon>
        <taxon>Pleosporomycetidae</taxon>
        <taxon>Pleosporales</taxon>
        <taxon>Tetraplosphaeriaceae</taxon>
        <taxon>Polyplosphaeria</taxon>
    </lineage>
</organism>